<dbReference type="EMBL" id="SDGY01000001">
    <property type="protein sequence ID" value="TYC47059.1"/>
    <property type="molecule type" value="Genomic_DNA"/>
</dbReference>
<comment type="caution">
    <text evidence="1">The sequence shown here is derived from an EMBL/GenBank/DDBJ whole genome shotgun (WGS) entry which is preliminary data.</text>
</comment>
<evidence type="ECO:0000313" key="1">
    <source>
        <dbReference type="EMBL" id="TYC47059.1"/>
    </source>
</evidence>
<dbReference type="Proteomes" id="UP000442244">
    <property type="component" value="Unassembled WGS sequence"/>
</dbReference>
<sequence>MINDTSIVYSFLKSQLDLIIYNIINNKYNEEVTFYDTLWLQKDLENEETNSLWQDFQVNMAYINFVTLNVGLPNPNASMELVVVKINTNNNKQGAIAYFEIGKRKDYLLTKYRHLQHAKHDDLFENWEKANKNYHLTFE</sequence>
<dbReference type="AlphaFoldDB" id="A0A6P2CS38"/>
<keyword evidence="2" id="KW-1185">Reference proteome</keyword>
<dbReference type="OrthoDB" id="2143507at2"/>
<evidence type="ECO:0000313" key="2">
    <source>
        <dbReference type="Proteomes" id="UP000442244"/>
    </source>
</evidence>
<accession>A0A6P2CS38</accession>
<gene>
    <name evidence="1" type="ORF">ESZ47_02700</name>
</gene>
<name>A0A6P2CS38_9LACO</name>
<proteinExistence type="predicted"/>
<reference evidence="1 2" key="1">
    <citation type="submission" date="2019-01" db="EMBL/GenBank/DDBJ databases">
        <title>Leuconostoc litchii sp. nov., a novel lactic acid bacterium isolated from lychee.</title>
        <authorList>
            <person name="Wang L.-T."/>
        </authorList>
    </citation>
    <scope>NUCLEOTIDE SEQUENCE [LARGE SCALE GENOMIC DNA]</scope>
    <source>
        <strain evidence="1 2">MB7</strain>
    </source>
</reference>
<protein>
    <submittedName>
        <fullName evidence="1">Uncharacterized protein</fullName>
    </submittedName>
</protein>
<organism evidence="1 2">
    <name type="scientific">Leuconostoc litchii</name>
    <dbReference type="NCBI Taxonomy" id="1981069"/>
    <lineage>
        <taxon>Bacteria</taxon>
        <taxon>Bacillati</taxon>
        <taxon>Bacillota</taxon>
        <taxon>Bacilli</taxon>
        <taxon>Lactobacillales</taxon>
        <taxon>Lactobacillaceae</taxon>
        <taxon>Leuconostoc</taxon>
    </lineage>
</organism>
<dbReference type="RefSeq" id="WP_148604501.1">
    <property type="nucleotide sequence ID" value="NZ_BSUV01000001.1"/>
</dbReference>